<evidence type="ECO:0000313" key="2">
    <source>
        <dbReference type="EMBL" id="AUI69020.1"/>
    </source>
</evidence>
<dbReference type="OrthoDB" id="9812287at2"/>
<proteinExistence type="predicted"/>
<dbReference type="Pfam" id="PF14261">
    <property type="entry name" value="DUF4351"/>
    <property type="match status" value="1"/>
</dbReference>
<reference evidence="3" key="1">
    <citation type="submission" date="2016-12" db="EMBL/GenBank/DDBJ databases">
        <title>Complete Genome Sequence of Beggiatoa leptomitiformis D-401.</title>
        <authorList>
            <person name="Fomenkov A."/>
            <person name="Vincze T."/>
            <person name="Grabovich M."/>
            <person name="Anton B.P."/>
            <person name="Dubinina G."/>
            <person name="Orlova M."/>
            <person name="Belousova E."/>
            <person name="Roberts R.J."/>
        </authorList>
    </citation>
    <scope>NUCLEOTIDE SEQUENCE [LARGE SCALE GENOMIC DNA]</scope>
    <source>
        <strain evidence="3">D-401</strain>
    </source>
</reference>
<dbReference type="InterPro" id="IPR025587">
    <property type="entry name" value="DUF4351"/>
</dbReference>
<dbReference type="PANTHER" id="PTHR41317:SF1">
    <property type="entry name" value="PD-(D_E)XK NUCLEASE FAMILY TRANSPOSASE"/>
    <property type="match status" value="1"/>
</dbReference>
<protein>
    <submittedName>
        <fullName evidence="2">Rpn family recombination-promoting nuclease/putative transposase</fullName>
    </submittedName>
</protein>
<dbReference type="AlphaFoldDB" id="A0A2N9YEW8"/>
<dbReference type="PANTHER" id="PTHR41317">
    <property type="entry name" value="PD-(D_E)XK NUCLEASE FAMILY TRANSPOSASE"/>
    <property type="match status" value="1"/>
</dbReference>
<gene>
    <name evidence="2" type="ORF">BLE401_10130</name>
</gene>
<evidence type="ECO:0000313" key="3">
    <source>
        <dbReference type="Proteomes" id="UP000234271"/>
    </source>
</evidence>
<dbReference type="EMBL" id="CP018889">
    <property type="protein sequence ID" value="AUI69020.1"/>
    <property type="molecule type" value="Genomic_DNA"/>
</dbReference>
<dbReference type="Pfam" id="PF12784">
    <property type="entry name" value="PDDEXK_2"/>
    <property type="match status" value="1"/>
</dbReference>
<dbReference type="KEGG" id="blep:AL038_14125"/>
<dbReference type="STRING" id="288004.AL038_14125"/>
<feature type="domain" description="DUF4351" evidence="1">
    <location>
        <begin position="261"/>
        <end position="315"/>
    </location>
</feature>
<accession>A0A2N9YEW8</accession>
<name>A0A2N9YEW8_9GAMM</name>
<dbReference type="RefSeq" id="WP_062153872.1">
    <property type="nucleotide sequence ID" value="NZ_CP012373.2"/>
</dbReference>
<dbReference type="InterPro" id="IPR010106">
    <property type="entry name" value="RpnA"/>
</dbReference>
<dbReference type="NCBIfam" id="TIGR01784">
    <property type="entry name" value="T_den_put_tspse"/>
    <property type="match status" value="1"/>
</dbReference>
<keyword evidence="3" id="KW-1185">Reference proteome</keyword>
<sequence>MSRYLNPYTDFGFKKLFGEEANKDLLIDFLNQLLPAHHQIQSLQFKNTEKLPLYPEDRKAFFDIYCTSPSGEKFIVEMQRARMDFFKDRSLFYVTFPIQEQAKKGVWNFQLSTVYFIGILDCIIEEPNDSTQFRQEVSLKDQDGKIFYDKLHFCFLQMPLFNKSADELANHFEKWVYFLKNLSNFEEIPRILNEAVFQKAFEIAELSNLKPRQAQQYQKSLMNYWSNKAVLETAFAEGKEEGLLEGKAEGLAEGLAEGELKGKRVGEANLLCKLLEKRFGKLSVTVQEKIIHASLQQLEIWTDKLLDIQKPDDLFK</sequence>
<evidence type="ECO:0000259" key="1">
    <source>
        <dbReference type="Pfam" id="PF14261"/>
    </source>
</evidence>
<organism evidence="2 3">
    <name type="scientific">Beggiatoa leptomitoformis</name>
    <dbReference type="NCBI Taxonomy" id="288004"/>
    <lineage>
        <taxon>Bacteria</taxon>
        <taxon>Pseudomonadati</taxon>
        <taxon>Pseudomonadota</taxon>
        <taxon>Gammaproteobacteria</taxon>
        <taxon>Thiotrichales</taxon>
        <taxon>Thiotrichaceae</taxon>
        <taxon>Beggiatoa</taxon>
    </lineage>
</organism>
<dbReference type="Proteomes" id="UP000234271">
    <property type="component" value="Chromosome"/>
</dbReference>